<dbReference type="Pfam" id="PF00329">
    <property type="entry name" value="Complex1_30kDa"/>
    <property type="match status" value="1"/>
</dbReference>
<dbReference type="GO" id="GO:0008137">
    <property type="term" value="F:NADH dehydrogenase (ubiquinone) activity"/>
    <property type="evidence" value="ECO:0007669"/>
    <property type="project" value="InterPro"/>
</dbReference>
<reference evidence="4" key="1">
    <citation type="submission" date="2021-11" db="EMBL/GenBank/DDBJ databases">
        <title>Streptomyces corallinus and Kineosporia corallina sp. nov., two new coral-derived marine actinobacteria.</title>
        <authorList>
            <person name="Buangrab K."/>
            <person name="Sutthacheep M."/>
            <person name="Yeemin T."/>
            <person name="Harunari E."/>
            <person name="Igarashi Y."/>
            <person name="Sripreechasak P."/>
            <person name="Kanchanasin P."/>
            <person name="Tanasupawat S."/>
            <person name="Phongsopitanun W."/>
        </authorList>
    </citation>
    <scope>NUCLEOTIDE SEQUENCE</scope>
    <source>
        <strain evidence="4">JCM 31032</strain>
    </source>
</reference>
<evidence type="ECO:0000313" key="5">
    <source>
        <dbReference type="Proteomes" id="UP001138997"/>
    </source>
</evidence>
<gene>
    <name evidence="4" type="ORF">LR394_19580</name>
</gene>
<proteinExistence type="inferred from homology"/>
<dbReference type="SUPFAM" id="SSF143243">
    <property type="entry name" value="Nqo5-like"/>
    <property type="match status" value="1"/>
</dbReference>
<evidence type="ECO:0000259" key="3">
    <source>
        <dbReference type="Pfam" id="PF00329"/>
    </source>
</evidence>
<feature type="domain" description="NADH:ubiquinone oxidoreductase 30kDa subunit" evidence="3">
    <location>
        <begin position="66"/>
        <end position="198"/>
    </location>
</feature>
<dbReference type="EMBL" id="JAJOMB010000010">
    <property type="protein sequence ID" value="MCD5313111.1"/>
    <property type="molecule type" value="Genomic_DNA"/>
</dbReference>
<dbReference type="Proteomes" id="UP001138997">
    <property type="component" value="Unassembled WGS sequence"/>
</dbReference>
<dbReference type="InterPro" id="IPR037232">
    <property type="entry name" value="NADH_quin_OxRdtase_su_C/D-like"/>
</dbReference>
<name>A0A9X1NFZ3_9ACTN</name>
<dbReference type="RefSeq" id="WP_231443995.1">
    <property type="nucleotide sequence ID" value="NZ_JAJOMB010000010.1"/>
</dbReference>
<evidence type="ECO:0000256" key="1">
    <source>
        <dbReference type="ARBA" id="ARBA00007569"/>
    </source>
</evidence>
<evidence type="ECO:0000256" key="2">
    <source>
        <dbReference type="SAM" id="MobiDB-lite"/>
    </source>
</evidence>
<dbReference type="PANTHER" id="PTHR10884">
    <property type="entry name" value="NADH DEHYDROGENASE UBIQUINONE IRON-SULFUR PROTEIN 3"/>
    <property type="match status" value="1"/>
</dbReference>
<dbReference type="PANTHER" id="PTHR10884:SF14">
    <property type="entry name" value="NADH DEHYDROGENASE [UBIQUINONE] IRON-SULFUR PROTEIN 3, MITOCHONDRIAL"/>
    <property type="match status" value="1"/>
</dbReference>
<keyword evidence="5" id="KW-1185">Reference proteome</keyword>
<dbReference type="Gene3D" id="3.30.460.80">
    <property type="entry name" value="NADH:ubiquinone oxidoreductase, 30kDa subunit"/>
    <property type="match status" value="1"/>
</dbReference>
<dbReference type="InterPro" id="IPR001268">
    <property type="entry name" value="NADH_UbQ_OxRdtase_30kDa_su"/>
</dbReference>
<feature type="compositionally biased region" description="Polar residues" evidence="2">
    <location>
        <begin position="258"/>
        <end position="269"/>
    </location>
</feature>
<dbReference type="AlphaFoldDB" id="A0A9X1NFZ3"/>
<comment type="similarity">
    <text evidence="1">Belongs to the complex I 30 kDa subunit family.</text>
</comment>
<sequence>MSAPDARPHGTRDANQLMAWFSAALLEAGVEDATGRPSGNQPNGDSSEAAAPLLQVSADAAGTPVVDVPAAGWVAAATCARDQLGLDFLDWLSAVDEPEGDPPGLDVVLHLAATDSFATPDRSVRRILLRTRVANTALSLPSLTALWPGVAWHERETFEMFGLTFTGFDDATAAGLRPLLLPDGFEGTPLRKSFVLAARAAKAWPGAKDPGDSGAKPARRKNLPPGVPDASWGPHEPGAHSGEEAAQPRPASAAGKPATSSSDSPEGQA</sequence>
<feature type="region of interest" description="Disordered" evidence="2">
    <location>
        <begin position="203"/>
        <end position="269"/>
    </location>
</feature>
<organism evidence="4 5">
    <name type="scientific">Kineosporia babensis</name>
    <dbReference type="NCBI Taxonomy" id="499548"/>
    <lineage>
        <taxon>Bacteria</taxon>
        <taxon>Bacillati</taxon>
        <taxon>Actinomycetota</taxon>
        <taxon>Actinomycetes</taxon>
        <taxon>Kineosporiales</taxon>
        <taxon>Kineosporiaceae</taxon>
        <taxon>Kineosporia</taxon>
    </lineage>
</organism>
<comment type="caution">
    <text evidence="4">The sequence shown here is derived from an EMBL/GenBank/DDBJ whole genome shotgun (WGS) entry which is preliminary data.</text>
</comment>
<evidence type="ECO:0000313" key="4">
    <source>
        <dbReference type="EMBL" id="MCD5313111.1"/>
    </source>
</evidence>
<accession>A0A9X1NFZ3</accession>
<protein>
    <submittedName>
        <fullName evidence="4">NADH-quinone oxidoreductase subunit C</fullName>
    </submittedName>
</protein>